<dbReference type="AlphaFoldDB" id="H8KT09"/>
<protein>
    <submittedName>
        <fullName evidence="1">Uncharacterized protein</fullName>
    </submittedName>
</protein>
<dbReference type="eggNOG" id="ENOG50334V5">
    <property type="taxonomic scope" value="Bacteria"/>
</dbReference>
<keyword evidence="2" id="KW-1185">Reference proteome</keyword>
<evidence type="ECO:0000313" key="1">
    <source>
        <dbReference type="EMBL" id="AFD05580.1"/>
    </source>
</evidence>
<evidence type="ECO:0000313" key="2">
    <source>
        <dbReference type="Proteomes" id="UP000007590"/>
    </source>
</evidence>
<name>H8KT09_SOLCM</name>
<dbReference type="Proteomes" id="UP000007590">
    <property type="component" value="Chromosome"/>
</dbReference>
<dbReference type="STRING" id="929556.Solca_0448"/>
<dbReference type="HOGENOM" id="CLU_146677_0_0_10"/>
<reference evidence="1" key="1">
    <citation type="submission" date="2012-02" db="EMBL/GenBank/DDBJ databases">
        <title>The complete genome of Solitalea canadensis DSM 3403.</title>
        <authorList>
            <consortium name="US DOE Joint Genome Institute (JGI-PGF)"/>
            <person name="Lucas S."/>
            <person name="Copeland A."/>
            <person name="Lapidus A."/>
            <person name="Glavina del Rio T."/>
            <person name="Dalin E."/>
            <person name="Tice H."/>
            <person name="Bruce D."/>
            <person name="Goodwin L."/>
            <person name="Pitluck S."/>
            <person name="Peters L."/>
            <person name="Ovchinnikova G."/>
            <person name="Lu M."/>
            <person name="Kyrpides N."/>
            <person name="Mavromatis K."/>
            <person name="Ivanova N."/>
            <person name="Brettin T."/>
            <person name="Detter J.C."/>
            <person name="Han C."/>
            <person name="Larimer F."/>
            <person name="Land M."/>
            <person name="Hauser L."/>
            <person name="Markowitz V."/>
            <person name="Cheng J.-F."/>
            <person name="Hugenholtz P."/>
            <person name="Woyke T."/>
            <person name="Wu D."/>
            <person name="Spring S."/>
            <person name="Schroeder M."/>
            <person name="Kopitz M."/>
            <person name="Brambilla E."/>
            <person name="Klenk H.-P."/>
            <person name="Eisen J.A."/>
        </authorList>
    </citation>
    <scope>NUCLEOTIDE SEQUENCE</scope>
    <source>
        <strain evidence="1">DSM 3403</strain>
    </source>
</reference>
<accession>H8KT09</accession>
<dbReference type="KEGG" id="scn:Solca_0448"/>
<sequence>MRKAYSILLLFFYLFSTTELHELVKIPILVEHYYHHSAANNNESLITFINEHYFSGDIHDEDYSQDKKLPFKSNDNCVLATTSVAVNPELFTIVKPAIFSIERNYKVEKNIHFSSDYLSSIWQPPKA</sequence>
<proteinExistence type="predicted"/>
<dbReference type="OrthoDB" id="894042at2"/>
<dbReference type="EMBL" id="CP003349">
    <property type="protein sequence ID" value="AFD05580.1"/>
    <property type="molecule type" value="Genomic_DNA"/>
</dbReference>
<dbReference type="RefSeq" id="WP_014678808.1">
    <property type="nucleotide sequence ID" value="NC_017770.1"/>
</dbReference>
<organism evidence="1 2">
    <name type="scientific">Solitalea canadensis (strain ATCC 29591 / DSM 3403 / JCM 21819 / LMG 8368 / NBRC 15130 / NCIMB 12057 / USAM 9D)</name>
    <name type="common">Flexibacter canadensis</name>
    <dbReference type="NCBI Taxonomy" id="929556"/>
    <lineage>
        <taxon>Bacteria</taxon>
        <taxon>Pseudomonadati</taxon>
        <taxon>Bacteroidota</taxon>
        <taxon>Sphingobacteriia</taxon>
        <taxon>Sphingobacteriales</taxon>
        <taxon>Sphingobacteriaceae</taxon>
        <taxon>Solitalea</taxon>
    </lineage>
</organism>
<gene>
    <name evidence="1" type="ordered locus">Solca_0448</name>
</gene>